<evidence type="ECO:0000259" key="3">
    <source>
        <dbReference type="SMART" id="SM00978"/>
    </source>
</evidence>
<keyword evidence="2" id="KW-1133">Transmembrane helix</keyword>
<dbReference type="AlphaFoldDB" id="A0A7W5Z6I4"/>
<accession>A0A7W5Z6I4</accession>
<proteinExistence type="predicted"/>
<feature type="region of interest" description="Disordered" evidence="1">
    <location>
        <begin position="54"/>
        <end position="121"/>
    </location>
</feature>
<keyword evidence="2" id="KW-0472">Membrane</keyword>
<evidence type="ECO:0000256" key="2">
    <source>
        <dbReference type="SAM" id="Phobius"/>
    </source>
</evidence>
<dbReference type="InterPro" id="IPR032710">
    <property type="entry name" value="NTF2-like_dom_sf"/>
</dbReference>
<evidence type="ECO:0000313" key="5">
    <source>
        <dbReference type="Proteomes" id="UP000537592"/>
    </source>
</evidence>
<evidence type="ECO:0000313" key="4">
    <source>
        <dbReference type="EMBL" id="MBB3811048.1"/>
    </source>
</evidence>
<dbReference type="Pfam" id="PF04280">
    <property type="entry name" value="Tim44"/>
    <property type="match status" value="1"/>
</dbReference>
<dbReference type="PANTHER" id="PTHR41542:SF1">
    <property type="entry name" value="BLL5807 PROTEIN"/>
    <property type="match status" value="1"/>
</dbReference>
<sequence length="277" mass="30180">MRRTGRVCPFTVSDTRKKDDRDMQDSFDIVTIVFLCLAVFVIWRLRSVLGQRTGNERPPFDPFARRERNGKPGAPANGAQNGKAVSPADDQSGGDNIVRLPGPANDTHAPDRSNDPDRWKGFAELGSPVANGLDAIVAAESSFDAPGFREGAKSAYELIVTAFAQGDRKTLKGLLSREVFEGFDRAITEREQRGEVVNTTFVSVDSADFIAVDVQALVAQITVRFVSKLITATYDVDGKVIDGAPDAVVDVTDTWTFSRTLRSRDPNWLLIATESGG</sequence>
<feature type="transmembrane region" description="Helical" evidence="2">
    <location>
        <begin position="26"/>
        <end position="45"/>
    </location>
</feature>
<keyword evidence="5" id="KW-1185">Reference proteome</keyword>
<dbReference type="PANTHER" id="PTHR41542">
    <property type="entry name" value="BLL5807 PROTEIN"/>
    <property type="match status" value="1"/>
</dbReference>
<name>A0A7W5Z6I4_9HYPH</name>
<organism evidence="4 5">
    <name type="scientific">Pseudochelatococcus contaminans</name>
    <dbReference type="NCBI Taxonomy" id="1538103"/>
    <lineage>
        <taxon>Bacteria</taxon>
        <taxon>Pseudomonadati</taxon>
        <taxon>Pseudomonadota</taxon>
        <taxon>Alphaproteobacteria</taxon>
        <taxon>Hyphomicrobiales</taxon>
        <taxon>Chelatococcaceae</taxon>
        <taxon>Pseudochelatococcus</taxon>
    </lineage>
</organism>
<feature type="compositionally biased region" description="Basic and acidic residues" evidence="1">
    <location>
        <begin position="108"/>
        <end position="121"/>
    </location>
</feature>
<reference evidence="4 5" key="1">
    <citation type="submission" date="2020-08" db="EMBL/GenBank/DDBJ databases">
        <title>Genomic Encyclopedia of Type Strains, Phase IV (KMG-IV): sequencing the most valuable type-strain genomes for metagenomic binning, comparative biology and taxonomic classification.</title>
        <authorList>
            <person name="Goeker M."/>
        </authorList>
    </citation>
    <scope>NUCLEOTIDE SEQUENCE [LARGE SCALE GENOMIC DNA]</scope>
    <source>
        <strain evidence="4 5">DSM 28760</strain>
    </source>
</reference>
<dbReference type="EMBL" id="JACICC010000010">
    <property type="protein sequence ID" value="MBB3811048.1"/>
    <property type="molecule type" value="Genomic_DNA"/>
</dbReference>
<keyword evidence="2" id="KW-0812">Transmembrane</keyword>
<comment type="caution">
    <text evidence="4">The sequence shown here is derived from an EMBL/GenBank/DDBJ whole genome shotgun (WGS) entry which is preliminary data.</text>
</comment>
<dbReference type="SMART" id="SM00978">
    <property type="entry name" value="Tim44"/>
    <property type="match status" value="1"/>
</dbReference>
<feature type="compositionally biased region" description="Basic and acidic residues" evidence="1">
    <location>
        <begin position="54"/>
        <end position="70"/>
    </location>
</feature>
<feature type="domain" description="Tim44-like" evidence="3">
    <location>
        <begin position="129"/>
        <end position="275"/>
    </location>
</feature>
<dbReference type="Gene3D" id="3.10.450.240">
    <property type="match status" value="1"/>
</dbReference>
<dbReference type="SUPFAM" id="SSF54427">
    <property type="entry name" value="NTF2-like"/>
    <property type="match status" value="1"/>
</dbReference>
<dbReference type="NCBIfam" id="NF033779">
    <property type="entry name" value="Tim44_TimA_adap"/>
    <property type="match status" value="1"/>
</dbReference>
<gene>
    <name evidence="4" type="ORF">FHS81_003159</name>
</gene>
<dbReference type="Proteomes" id="UP000537592">
    <property type="component" value="Unassembled WGS sequence"/>
</dbReference>
<protein>
    <submittedName>
        <fullName evidence="4">Putative lipid-binding transport protein (Tim44 family)</fullName>
    </submittedName>
</protein>
<dbReference type="InterPro" id="IPR007379">
    <property type="entry name" value="Tim44-like_dom"/>
</dbReference>
<evidence type="ECO:0000256" key="1">
    <source>
        <dbReference type="SAM" id="MobiDB-lite"/>
    </source>
</evidence>